<feature type="transmembrane region" description="Helical" evidence="1">
    <location>
        <begin position="29"/>
        <end position="49"/>
    </location>
</feature>
<dbReference type="EMBL" id="FXTX01000019">
    <property type="protein sequence ID" value="SMP19151.1"/>
    <property type="molecule type" value="Genomic_DNA"/>
</dbReference>
<proteinExistence type="predicted"/>
<keyword evidence="1" id="KW-0472">Membrane</keyword>
<feature type="transmembrane region" description="Helical" evidence="1">
    <location>
        <begin position="5"/>
        <end position="23"/>
    </location>
</feature>
<dbReference type="RefSeq" id="WP_265134987.1">
    <property type="nucleotide sequence ID" value="NZ_FXTX01000019.1"/>
</dbReference>
<organism evidence="2 3">
    <name type="scientific">Venenivibrio stagnispumantis</name>
    <dbReference type="NCBI Taxonomy" id="407998"/>
    <lineage>
        <taxon>Bacteria</taxon>
        <taxon>Pseudomonadati</taxon>
        <taxon>Aquificota</taxon>
        <taxon>Aquificia</taxon>
        <taxon>Aquificales</taxon>
        <taxon>Hydrogenothermaceae</taxon>
        <taxon>Venenivibrio</taxon>
    </lineage>
</organism>
<evidence type="ECO:0000313" key="2">
    <source>
        <dbReference type="EMBL" id="SMP19151.1"/>
    </source>
</evidence>
<dbReference type="Proteomes" id="UP001157947">
    <property type="component" value="Unassembled WGS sequence"/>
</dbReference>
<evidence type="ECO:0000313" key="3">
    <source>
        <dbReference type="Proteomes" id="UP001157947"/>
    </source>
</evidence>
<dbReference type="SUPFAM" id="SSF52980">
    <property type="entry name" value="Restriction endonuclease-like"/>
    <property type="match status" value="1"/>
</dbReference>
<keyword evidence="3" id="KW-1185">Reference proteome</keyword>
<evidence type="ECO:0000256" key="1">
    <source>
        <dbReference type="SAM" id="Phobius"/>
    </source>
</evidence>
<feature type="transmembrane region" description="Helical" evidence="1">
    <location>
        <begin position="94"/>
        <end position="119"/>
    </location>
</feature>
<dbReference type="AlphaFoldDB" id="A0AA45WNX3"/>
<keyword evidence="1" id="KW-0812">Transmembrane</keyword>
<reference evidence="2" key="1">
    <citation type="submission" date="2017-05" db="EMBL/GenBank/DDBJ databases">
        <authorList>
            <person name="Varghese N."/>
            <person name="Submissions S."/>
        </authorList>
    </citation>
    <scope>NUCLEOTIDE SEQUENCE</scope>
    <source>
        <strain evidence="2">DSM 18763</strain>
    </source>
</reference>
<comment type="caution">
    <text evidence="2">The sequence shown here is derived from an EMBL/GenBank/DDBJ whole genome shotgun (WGS) entry which is preliminary data.</text>
</comment>
<protein>
    <submittedName>
        <fullName evidence="2">CRISPR-associated protein (Cas_Cas02710)</fullName>
    </submittedName>
</protein>
<feature type="transmembrane region" description="Helical" evidence="1">
    <location>
        <begin position="70"/>
        <end position="88"/>
    </location>
</feature>
<dbReference type="InterPro" id="IPR011335">
    <property type="entry name" value="Restrct_endonuc-II-like"/>
</dbReference>
<accession>A0AA45WNX3</accession>
<sequence length="299" mass="34357">MGNRFAIFFIICIVILLSIAVGYNLYKNYVTYITIVQIIISFLIISFKFNTLGKTTSLILKDLFTGKFEGLYGLIGFISILTLLSWFADFLKDGNWWLAVASGIDIFIVGAFFIILYPLKPNTKKVLLMALSKPNGNIDKFEQFKENLKQGLLGKRNLELNWELPLRHIYDYRDNLEKVYMLTSPESSKQKEEFLECLDIVLPNFRNKVEFTNPIDFNNFEEIKKELINLASKIKKSAYKDEDIVVNISGGTSMVTLGLTLFALRNGIIITYFEQNSSNKDDKEPSKLLELDVNKEDIF</sequence>
<name>A0AA45WNX3_9AQUI</name>
<dbReference type="Gene3D" id="3.40.50.10770">
    <property type="entry name" value="Hypothetical protein VC1899 like domain (Restriction endonuclease-like)"/>
    <property type="match status" value="1"/>
</dbReference>
<gene>
    <name evidence="2" type="ORF">SAMN06264868_1192</name>
</gene>
<keyword evidence="1" id="KW-1133">Transmembrane helix</keyword>